<dbReference type="REBASE" id="208753">
    <property type="entry name" value="S.MpsM2ORF8965P"/>
</dbReference>
<dbReference type="PANTHER" id="PTHR30408:SF13">
    <property type="entry name" value="TYPE I RESTRICTION ENZYME HINDI SPECIFICITY SUBUNIT"/>
    <property type="match status" value="1"/>
</dbReference>
<keyword evidence="5" id="KW-0255">Endonuclease</keyword>
<evidence type="ECO:0000256" key="2">
    <source>
        <dbReference type="ARBA" id="ARBA00022747"/>
    </source>
</evidence>
<dbReference type="SUPFAM" id="SSF116734">
    <property type="entry name" value="DNA methylase specificity domain"/>
    <property type="match status" value="2"/>
</dbReference>
<dbReference type="InterPro" id="IPR052021">
    <property type="entry name" value="Type-I_RS_S_subunit"/>
</dbReference>
<reference evidence="5 6" key="1">
    <citation type="submission" date="2017-06" db="EMBL/GenBank/DDBJ databases">
        <title>Genome Sequencing of the methanotroph Methylovulum psychrotolerants str. HV10-M2 isolated from a high-altitude environment.</title>
        <authorList>
            <person name="Mateos-Rivera A."/>
        </authorList>
    </citation>
    <scope>NUCLEOTIDE SEQUENCE [LARGE SCALE GENOMIC DNA]</scope>
    <source>
        <strain evidence="5 6">HV10_M2</strain>
    </source>
</reference>
<evidence type="ECO:0000259" key="4">
    <source>
        <dbReference type="Pfam" id="PF01420"/>
    </source>
</evidence>
<evidence type="ECO:0000313" key="6">
    <source>
        <dbReference type="Proteomes" id="UP000197019"/>
    </source>
</evidence>
<dbReference type="GO" id="GO:0004519">
    <property type="term" value="F:endonuclease activity"/>
    <property type="evidence" value="ECO:0007669"/>
    <property type="project" value="UniProtKB-KW"/>
</dbReference>
<name>A0A1Z4C580_9GAMM</name>
<accession>A0A1Z4C580</accession>
<keyword evidence="5" id="KW-0540">Nuclease</keyword>
<dbReference type="PANTHER" id="PTHR30408">
    <property type="entry name" value="TYPE-1 RESTRICTION ENZYME ECOKI SPECIFICITY PROTEIN"/>
    <property type="match status" value="1"/>
</dbReference>
<dbReference type="GO" id="GO:0009307">
    <property type="term" value="P:DNA restriction-modification system"/>
    <property type="evidence" value="ECO:0007669"/>
    <property type="project" value="UniProtKB-KW"/>
</dbReference>
<organism evidence="5 6">
    <name type="scientific">Methylovulum psychrotolerans</name>
    <dbReference type="NCBI Taxonomy" id="1704499"/>
    <lineage>
        <taxon>Bacteria</taxon>
        <taxon>Pseudomonadati</taxon>
        <taxon>Pseudomonadota</taxon>
        <taxon>Gammaproteobacteria</taxon>
        <taxon>Methylococcales</taxon>
        <taxon>Methylococcaceae</taxon>
        <taxon>Methylovulum</taxon>
    </lineage>
</organism>
<dbReference type="InterPro" id="IPR044946">
    <property type="entry name" value="Restrct_endonuc_typeI_TRD_sf"/>
</dbReference>
<sequence>MYPGPDTPSGIPLIKVGDIKDGSIPLKPTYCVSEKTNEEHKRTQLVGDELLITLVGNPGECVVVKPSMAGWNPARAIAVIRLHDPSIRIYLKTVLESAASRHLIDAVLNTTVQKTLNLKDIRKLPIPMPPSNTIKNISAIADVLTNRIALLRETNATLEAIAQALFKSWFVDFDPVHAKQQGREPEGMDTDNAMLFPDDFEESAVGLVPRGWQVGTLGQITVSIKNQLPPSKLHADICYVGLEHIPRQSLSLTNWDNAQGLESAKAAFTKDDILFGKLRPYFHKVTIAPFDGVCSTDILVCQSKNPAYYGIVAMYLFSTALVDYAARLSNGAKMPRINWKDLAAYPICIPPGSLAAEYTKAIKPLFDKMTENVHQAKTLTTLRDTLLPRLISGQLRLPDAEAAAA</sequence>
<dbReference type="Gene3D" id="3.90.220.20">
    <property type="entry name" value="DNA methylase specificity domains"/>
    <property type="match status" value="2"/>
</dbReference>
<evidence type="ECO:0000256" key="3">
    <source>
        <dbReference type="ARBA" id="ARBA00023125"/>
    </source>
</evidence>
<proteinExistence type="inferred from homology"/>
<keyword evidence="3" id="KW-0238">DNA-binding</keyword>
<dbReference type="OrthoDB" id="9798929at2"/>
<dbReference type="InterPro" id="IPR000055">
    <property type="entry name" value="Restrct_endonuc_typeI_TRD"/>
</dbReference>
<feature type="domain" description="Type I restriction modification DNA specificity" evidence="4">
    <location>
        <begin position="209"/>
        <end position="352"/>
    </location>
</feature>
<dbReference type="EMBL" id="CP022129">
    <property type="protein sequence ID" value="ASF48697.1"/>
    <property type="molecule type" value="Genomic_DNA"/>
</dbReference>
<feature type="domain" description="Type I restriction modification DNA specificity" evidence="4">
    <location>
        <begin position="22"/>
        <end position="159"/>
    </location>
</feature>
<keyword evidence="2" id="KW-0680">Restriction system</keyword>
<comment type="similarity">
    <text evidence="1">Belongs to the type-I restriction system S methylase family.</text>
</comment>
<dbReference type="CDD" id="cd17256">
    <property type="entry name" value="RMtype1_S_EcoJA65PI-TRD1-CR1_like"/>
    <property type="match status" value="1"/>
</dbReference>
<keyword evidence="5" id="KW-0378">Hydrolase</keyword>
<keyword evidence="6" id="KW-1185">Reference proteome</keyword>
<dbReference type="KEGG" id="mpsy:CEK71_08985"/>
<gene>
    <name evidence="5" type="ORF">CEK71_08985</name>
</gene>
<dbReference type="Pfam" id="PF01420">
    <property type="entry name" value="Methylase_S"/>
    <property type="match status" value="2"/>
</dbReference>
<dbReference type="Proteomes" id="UP000197019">
    <property type="component" value="Chromosome"/>
</dbReference>
<evidence type="ECO:0000256" key="1">
    <source>
        <dbReference type="ARBA" id="ARBA00010923"/>
    </source>
</evidence>
<evidence type="ECO:0000313" key="5">
    <source>
        <dbReference type="EMBL" id="ASF48697.1"/>
    </source>
</evidence>
<dbReference type="AlphaFoldDB" id="A0A1Z4C580"/>
<protein>
    <submittedName>
        <fullName evidence="5">Type I restriction endonuclease subunit S</fullName>
    </submittedName>
</protein>
<dbReference type="GO" id="GO:0003677">
    <property type="term" value="F:DNA binding"/>
    <property type="evidence" value="ECO:0007669"/>
    <property type="project" value="UniProtKB-KW"/>
</dbReference>